<reference evidence="5" key="1">
    <citation type="journal article" date="2019" name="Int. J. Syst. Evol. Microbiol.">
        <title>The Global Catalogue of Microorganisms (GCM) 10K type strain sequencing project: providing services to taxonomists for standard genome sequencing and annotation.</title>
        <authorList>
            <consortium name="The Broad Institute Genomics Platform"/>
            <consortium name="The Broad Institute Genome Sequencing Center for Infectious Disease"/>
            <person name="Wu L."/>
            <person name="Ma J."/>
        </authorList>
    </citation>
    <scope>NUCLEOTIDE SEQUENCE [LARGE SCALE GENOMIC DNA]</scope>
    <source>
        <strain evidence="5">CGMCC 1.10832</strain>
    </source>
</reference>
<protein>
    <submittedName>
        <fullName evidence="4">Alkaline phosphatase family protein</fullName>
    </submittedName>
</protein>
<evidence type="ECO:0000256" key="2">
    <source>
        <dbReference type="ARBA" id="ARBA00022723"/>
    </source>
</evidence>
<dbReference type="InterPro" id="IPR026263">
    <property type="entry name" value="Alkaline_phosphatase_prok"/>
</dbReference>
<evidence type="ECO:0000256" key="3">
    <source>
        <dbReference type="ARBA" id="ARBA00022729"/>
    </source>
</evidence>
<dbReference type="Gene3D" id="3.40.720.10">
    <property type="entry name" value="Alkaline Phosphatase, subunit A"/>
    <property type="match status" value="1"/>
</dbReference>
<dbReference type="Gene3D" id="3.30.1360.150">
    <property type="match status" value="1"/>
</dbReference>
<organism evidence="4 5">
    <name type="scientific">Marivirga lumbricoides</name>
    <dbReference type="NCBI Taxonomy" id="1046115"/>
    <lineage>
        <taxon>Bacteria</taxon>
        <taxon>Pseudomonadati</taxon>
        <taxon>Bacteroidota</taxon>
        <taxon>Cytophagia</taxon>
        <taxon>Cytophagales</taxon>
        <taxon>Marivirgaceae</taxon>
        <taxon>Marivirga</taxon>
    </lineage>
</organism>
<dbReference type="NCBIfam" id="NF042991">
    <property type="entry name" value="alk_phos_PafA"/>
    <property type="match status" value="1"/>
</dbReference>
<keyword evidence="2" id="KW-0479">Metal-binding</keyword>
<keyword evidence="3" id="KW-0732">Signal</keyword>
<sequence>MRIHHKRICQLLIIFLIIPFACQQNQNDPKIRKDAKKPKLVVGIVVDQFRPDYLTRYYEHFSANGFKRILTNGYQNKNTHFNYIPTYTGPGHASVYTGATPKTHGIIANDWYDRAMGEKVYCAEDTSVHTIGSESKKGLMSPHRMLSSTITDELMLATNFKSKVIGLAIKDRGSILPAGHTPTGAYWYDSSTGDFITSSYYDRKELPEWMQQFNARKLSDKYLDSAWTLSLPEEAYTQSTADAMPYESVFKGKDQSVFPYDLKELRKDNGNFGLLPGTPFGNTLSTDVAIAAIEGEQMGQDEITDFLALSYSSTDYIGHGFGPRSMEVEDTYIKLDQDIERLLNYLDEKVGEGEYLVFVTADHACAEVPSYMLSKKIPAGYYRGREYKNAIENALSEKYGAGDWIESLSNEQFFLNQELIAEKKIKLDEIRQFVVQQVLQLDGVAQAYSASDMQQSEFTEGIASALQMGYNFKRSGDVLFVLEPGWFHGSGIGTTHGSGYNYDSHVPLLWFGAGIEAGASYKRQSIDDIAVTLSFLLDTKLPNGATGEPILELLK</sequence>
<name>A0ABQ1MYY8_9BACT</name>
<dbReference type="Proteomes" id="UP000636010">
    <property type="component" value="Unassembled WGS sequence"/>
</dbReference>
<dbReference type="InterPro" id="IPR002591">
    <property type="entry name" value="Phosphodiest/P_Trfase"/>
</dbReference>
<dbReference type="RefSeq" id="WP_188466220.1">
    <property type="nucleotide sequence ID" value="NZ_BAABHU010000012.1"/>
</dbReference>
<evidence type="ECO:0000256" key="1">
    <source>
        <dbReference type="ARBA" id="ARBA00022553"/>
    </source>
</evidence>
<keyword evidence="5" id="KW-1185">Reference proteome</keyword>
<dbReference type="EMBL" id="BMEC01000012">
    <property type="protein sequence ID" value="GGC47404.1"/>
    <property type="molecule type" value="Genomic_DNA"/>
</dbReference>
<comment type="caution">
    <text evidence="4">The sequence shown here is derived from an EMBL/GenBank/DDBJ whole genome shotgun (WGS) entry which is preliminary data.</text>
</comment>
<dbReference type="PIRSF" id="PIRSF031924">
    <property type="entry name" value="Pi-irrepressible_AP"/>
    <property type="match status" value="1"/>
</dbReference>
<dbReference type="SUPFAM" id="SSF53649">
    <property type="entry name" value="Alkaline phosphatase-like"/>
    <property type="match status" value="1"/>
</dbReference>
<gene>
    <name evidence="4" type="primary">pafA</name>
    <name evidence="4" type="ORF">GCM10011506_36230</name>
</gene>
<dbReference type="InterPro" id="IPR017850">
    <property type="entry name" value="Alkaline_phosphatase_core_sf"/>
</dbReference>
<evidence type="ECO:0000313" key="5">
    <source>
        <dbReference type="Proteomes" id="UP000636010"/>
    </source>
</evidence>
<accession>A0ABQ1MYY8</accession>
<dbReference type="PANTHER" id="PTHR10151">
    <property type="entry name" value="ECTONUCLEOTIDE PYROPHOSPHATASE/PHOSPHODIESTERASE"/>
    <property type="match status" value="1"/>
</dbReference>
<proteinExistence type="predicted"/>
<evidence type="ECO:0000313" key="4">
    <source>
        <dbReference type="EMBL" id="GGC47404.1"/>
    </source>
</evidence>
<dbReference type="Pfam" id="PF01663">
    <property type="entry name" value="Phosphodiest"/>
    <property type="match status" value="1"/>
</dbReference>
<keyword evidence="1" id="KW-0597">Phosphoprotein</keyword>
<dbReference type="PANTHER" id="PTHR10151:SF120">
    <property type="entry name" value="BIS(5'-ADENOSYL)-TRIPHOSPHATASE"/>
    <property type="match status" value="1"/>
</dbReference>
<dbReference type="CDD" id="cd16016">
    <property type="entry name" value="AP-SPAP"/>
    <property type="match status" value="1"/>
</dbReference>